<dbReference type="Pfam" id="PF18565">
    <property type="entry name" value="Glyco_hydro2_C5"/>
    <property type="match status" value="1"/>
</dbReference>
<dbReference type="InterPro" id="IPR006101">
    <property type="entry name" value="Glyco_hydro_2"/>
</dbReference>
<reference evidence="9" key="1">
    <citation type="submission" date="2020-10" db="EMBL/GenBank/DDBJ databases">
        <authorList>
            <person name="Gilroy R."/>
        </authorList>
    </citation>
    <scope>NUCLEOTIDE SEQUENCE</scope>
    <source>
        <strain evidence="9">ChiSxjej2B14-8506</strain>
    </source>
</reference>
<dbReference type="Pfam" id="PF02837">
    <property type="entry name" value="Glyco_hydro_2_N"/>
    <property type="match status" value="1"/>
</dbReference>
<evidence type="ECO:0000256" key="3">
    <source>
        <dbReference type="ARBA" id="ARBA00023295"/>
    </source>
</evidence>
<sequence>MAFGRKAGAGSARHPFDVKGVLMSSKVNMNLGWRFYLGDEPGADFMGFDDSGWREVTLPHDWSVEHPFDKHNASGTGYLPGGTAWYRKHFELPDCAAGKRVRITFGGVYKHARVWVNSNYLGQRAYGYSTFTFDVSAFVHPGENVVCVRVEHNEVADSRWFTGSGIYRDVTLEISDMRAFATDGIFVTTERADASEALVKVAYETLGGEGARFEIVDAQDVVVATAEAQGESGEALLTVKAPALWSPDSPNLYTLRAAVLAGGEVTDEQQVRFGIRTILFDADKGFFINGQNVKLKGVCVHHDAGALGAAVPRGVWARRLSKLKAMGCNAVRTAHNPPDTGLLDLCDEMGFMVMDEAFDEWEGSKNKWWQGHNVYPPKRFGYAEDFPLWHKADLEGMVKRDRNHPSIILWSIGNEIDYPNDPYVTPLFDEVLGNNDANKPAAERRYDPRKPDAGRLAVIARELTDIVHAVDTTRLVTSALSFPELSNRTGYAEVLDAAGYNYKEQFYEEDHAKYPGRVIYGSENGHSIEAWRAVSDHDYICGQFLWTGVDFLGECLGWPLRISQAGLLTLAGYEKPIYYQRKALWSDEPFAKIAVGHGHGPYDERFVWAGEPGVHQTVSVYTNAPRVELLLNGESLGVHEAGLDNGCCAKWQVPYAPGELRARVDGAEDVLVSTGVATAIELTSDKRALHADGQDLAQIEVTLRDEQGNVAAAYDECVTYQLVGDARIIGIENGAPDDLTPYAENHRATRDGRAIVYVRAGETAGAVTLYAHTRSGLRACVELEQR</sequence>
<gene>
    <name evidence="9" type="ORF">IAC59_00430</name>
</gene>
<accession>A0A9D1LPL8</accession>
<feature type="domain" description="Glycoside hydrolase family 2 immunoglobulin-like beta-sandwich" evidence="4">
    <location>
        <begin position="185"/>
        <end position="276"/>
    </location>
</feature>
<feature type="domain" description="DUF4982" evidence="7">
    <location>
        <begin position="617"/>
        <end position="663"/>
    </location>
</feature>
<evidence type="ECO:0000313" key="9">
    <source>
        <dbReference type="EMBL" id="HIU45706.1"/>
    </source>
</evidence>
<dbReference type="InterPro" id="IPR006104">
    <property type="entry name" value="Glyco_hydro_2_N"/>
</dbReference>
<dbReference type="EMBL" id="DVNK01000005">
    <property type="protein sequence ID" value="HIU45706.1"/>
    <property type="molecule type" value="Genomic_DNA"/>
</dbReference>
<protein>
    <submittedName>
        <fullName evidence="9">DUF4982 domain-containing protein</fullName>
    </submittedName>
</protein>
<feature type="domain" description="Glycoside hydrolase family 2 catalytic" evidence="5">
    <location>
        <begin position="283"/>
        <end position="418"/>
    </location>
</feature>
<dbReference type="PRINTS" id="PR00132">
    <property type="entry name" value="GLHYDRLASE2"/>
</dbReference>
<dbReference type="InterPro" id="IPR040605">
    <property type="entry name" value="Glyco_hydro2_dom5"/>
</dbReference>
<name>A0A9D1LPL8_9FIRM</name>
<dbReference type="InterPro" id="IPR017853">
    <property type="entry name" value="GH"/>
</dbReference>
<evidence type="ECO:0000313" key="10">
    <source>
        <dbReference type="Proteomes" id="UP000824123"/>
    </source>
</evidence>
<dbReference type="Pfam" id="PF00703">
    <property type="entry name" value="Glyco_hydro_2"/>
    <property type="match status" value="1"/>
</dbReference>
<dbReference type="Proteomes" id="UP000824123">
    <property type="component" value="Unassembled WGS sequence"/>
</dbReference>
<dbReference type="InterPro" id="IPR008979">
    <property type="entry name" value="Galactose-bd-like_sf"/>
</dbReference>
<keyword evidence="2" id="KW-0378">Hydrolase</keyword>
<dbReference type="GO" id="GO:0004553">
    <property type="term" value="F:hydrolase activity, hydrolyzing O-glycosyl compounds"/>
    <property type="evidence" value="ECO:0007669"/>
    <property type="project" value="InterPro"/>
</dbReference>
<dbReference type="InterPro" id="IPR032311">
    <property type="entry name" value="DUF4982"/>
</dbReference>
<feature type="domain" description="Glycosyl hydrolases family 2 sugar binding" evidence="6">
    <location>
        <begin position="82"/>
        <end position="172"/>
    </location>
</feature>
<organism evidence="9 10">
    <name type="scientific">Candidatus Fimadaptatus faecigallinarum</name>
    <dbReference type="NCBI Taxonomy" id="2840814"/>
    <lineage>
        <taxon>Bacteria</taxon>
        <taxon>Bacillati</taxon>
        <taxon>Bacillota</taxon>
        <taxon>Clostridia</taxon>
        <taxon>Eubacteriales</taxon>
        <taxon>Candidatus Fimadaptatus</taxon>
    </lineage>
</organism>
<dbReference type="Pfam" id="PF02836">
    <property type="entry name" value="Glyco_hydro_2_C"/>
    <property type="match status" value="1"/>
</dbReference>
<dbReference type="SUPFAM" id="SSF49303">
    <property type="entry name" value="beta-Galactosidase/glucuronidase domain"/>
    <property type="match status" value="1"/>
</dbReference>
<evidence type="ECO:0000259" key="4">
    <source>
        <dbReference type="Pfam" id="PF00703"/>
    </source>
</evidence>
<evidence type="ECO:0000256" key="1">
    <source>
        <dbReference type="ARBA" id="ARBA00007401"/>
    </source>
</evidence>
<evidence type="ECO:0000259" key="7">
    <source>
        <dbReference type="Pfam" id="PF16355"/>
    </source>
</evidence>
<dbReference type="SUPFAM" id="SSF49785">
    <property type="entry name" value="Galactose-binding domain-like"/>
    <property type="match status" value="1"/>
</dbReference>
<dbReference type="Gene3D" id="3.20.20.80">
    <property type="entry name" value="Glycosidases"/>
    <property type="match status" value="1"/>
</dbReference>
<dbReference type="AlphaFoldDB" id="A0A9D1LPL8"/>
<dbReference type="InterPro" id="IPR006102">
    <property type="entry name" value="Ig-like_GH2"/>
</dbReference>
<dbReference type="InterPro" id="IPR023232">
    <property type="entry name" value="Glyco_hydro_2_AS"/>
</dbReference>
<dbReference type="InterPro" id="IPR006103">
    <property type="entry name" value="Glyco_hydro_2_cat"/>
</dbReference>
<reference evidence="9" key="2">
    <citation type="journal article" date="2021" name="PeerJ">
        <title>Extensive microbial diversity within the chicken gut microbiome revealed by metagenomics and culture.</title>
        <authorList>
            <person name="Gilroy R."/>
            <person name="Ravi A."/>
            <person name="Getino M."/>
            <person name="Pursley I."/>
            <person name="Horton D.L."/>
            <person name="Alikhan N.F."/>
            <person name="Baker D."/>
            <person name="Gharbi K."/>
            <person name="Hall N."/>
            <person name="Watson M."/>
            <person name="Adriaenssens E.M."/>
            <person name="Foster-Nyarko E."/>
            <person name="Jarju S."/>
            <person name="Secka A."/>
            <person name="Antonio M."/>
            <person name="Oren A."/>
            <person name="Chaudhuri R.R."/>
            <person name="La Ragione R."/>
            <person name="Hildebrand F."/>
            <person name="Pallen M.J."/>
        </authorList>
    </citation>
    <scope>NUCLEOTIDE SEQUENCE</scope>
    <source>
        <strain evidence="9">ChiSxjej2B14-8506</strain>
    </source>
</reference>
<comment type="similarity">
    <text evidence="1">Belongs to the glycosyl hydrolase 2 family.</text>
</comment>
<comment type="caution">
    <text evidence="9">The sequence shown here is derived from an EMBL/GenBank/DDBJ whole genome shotgun (WGS) entry which is preliminary data.</text>
</comment>
<feature type="domain" description="Glycoside hydrolase family 2" evidence="8">
    <location>
        <begin position="680"/>
        <end position="773"/>
    </location>
</feature>
<dbReference type="PANTHER" id="PTHR42732:SF1">
    <property type="entry name" value="BETA-MANNOSIDASE"/>
    <property type="match status" value="1"/>
</dbReference>
<dbReference type="PANTHER" id="PTHR42732">
    <property type="entry name" value="BETA-GALACTOSIDASE"/>
    <property type="match status" value="1"/>
</dbReference>
<evidence type="ECO:0000256" key="2">
    <source>
        <dbReference type="ARBA" id="ARBA00022801"/>
    </source>
</evidence>
<dbReference type="SUPFAM" id="SSF51445">
    <property type="entry name" value="(Trans)glycosidases"/>
    <property type="match status" value="1"/>
</dbReference>
<keyword evidence="3" id="KW-0326">Glycosidase</keyword>
<dbReference type="Gene3D" id="2.60.40.10">
    <property type="entry name" value="Immunoglobulins"/>
    <property type="match status" value="3"/>
</dbReference>
<dbReference type="GO" id="GO:0005975">
    <property type="term" value="P:carbohydrate metabolic process"/>
    <property type="evidence" value="ECO:0007669"/>
    <property type="project" value="InterPro"/>
</dbReference>
<evidence type="ECO:0000259" key="6">
    <source>
        <dbReference type="Pfam" id="PF02837"/>
    </source>
</evidence>
<proteinExistence type="inferred from homology"/>
<dbReference type="Pfam" id="PF16355">
    <property type="entry name" value="DUF4982"/>
    <property type="match status" value="1"/>
</dbReference>
<dbReference type="InterPro" id="IPR013783">
    <property type="entry name" value="Ig-like_fold"/>
</dbReference>
<dbReference type="InterPro" id="IPR036156">
    <property type="entry name" value="Beta-gal/glucu_dom_sf"/>
</dbReference>
<evidence type="ECO:0000259" key="8">
    <source>
        <dbReference type="Pfam" id="PF18565"/>
    </source>
</evidence>
<dbReference type="InterPro" id="IPR051913">
    <property type="entry name" value="GH2_Domain-Containing"/>
</dbReference>
<dbReference type="Gene3D" id="2.60.120.260">
    <property type="entry name" value="Galactose-binding domain-like"/>
    <property type="match status" value="1"/>
</dbReference>
<evidence type="ECO:0000259" key="5">
    <source>
        <dbReference type="Pfam" id="PF02836"/>
    </source>
</evidence>
<dbReference type="PROSITE" id="PS00608">
    <property type="entry name" value="GLYCOSYL_HYDROL_F2_2"/>
    <property type="match status" value="1"/>
</dbReference>